<evidence type="ECO:0000313" key="14">
    <source>
        <dbReference type="EMBL" id="AGW80439.1"/>
    </source>
</evidence>
<evidence type="ECO:0000256" key="12">
    <source>
        <dbReference type="RuleBase" id="RU003661"/>
    </source>
</evidence>
<evidence type="ECO:0000256" key="9">
    <source>
        <dbReference type="ARBA" id="ARBA00023065"/>
    </source>
</evidence>
<keyword evidence="10 12" id="KW-0496">Mitochondrion</keyword>
<sequence>MPQMAPINWLTLLLVFSTILIIASILNYTLQFSLPKSILSEKINSLKNWKW</sequence>
<gene>
    <name evidence="14" type="primary">ATP8</name>
</gene>
<evidence type="ECO:0000256" key="13">
    <source>
        <dbReference type="SAM" id="Phobius"/>
    </source>
</evidence>
<keyword evidence="4 12" id="KW-0813">Transport</keyword>
<keyword evidence="11 13" id="KW-0472">Membrane</keyword>
<dbReference type="Pfam" id="PF00895">
    <property type="entry name" value="ATP-synt_8"/>
    <property type="match status" value="1"/>
</dbReference>
<evidence type="ECO:0000256" key="11">
    <source>
        <dbReference type="ARBA" id="ARBA00023136"/>
    </source>
</evidence>
<name>U5L3H3_9SCAR</name>
<evidence type="ECO:0000256" key="6">
    <source>
        <dbReference type="ARBA" id="ARBA00022692"/>
    </source>
</evidence>
<evidence type="ECO:0000256" key="8">
    <source>
        <dbReference type="ARBA" id="ARBA00022989"/>
    </source>
</evidence>
<keyword evidence="8 13" id="KW-1133">Transmembrane helix</keyword>
<dbReference type="EMBL" id="KF364622">
    <property type="protein sequence ID" value="AGW80439.1"/>
    <property type="molecule type" value="Genomic_DNA"/>
</dbReference>
<evidence type="ECO:0000256" key="3">
    <source>
        <dbReference type="ARBA" id="ARBA00011291"/>
    </source>
</evidence>
<evidence type="ECO:0000256" key="7">
    <source>
        <dbReference type="ARBA" id="ARBA00022781"/>
    </source>
</evidence>
<comment type="subunit">
    <text evidence="3">F-type ATPases have 2 components, CF(1) - the catalytic core - and CF(0) - the membrane proton channel.</text>
</comment>
<evidence type="ECO:0000256" key="10">
    <source>
        <dbReference type="ARBA" id="ARBA00023128"/>
    </source>
</evidence>
<evidence type="ECO:0000256" key="4">
    <source>
        <dbReference type="ARBA" id="ARBA00022448"/>
    </source>
</evidence>
<geneLocation type="mitochondrion" evidence="14"/>
<dbReference type="InterPro" id="IPR001421">
    <property type="entry name" value="ATP8_metazoa"/>
</dbReference>
<dbReference type="GO" id="GO:0031966">
    <property type="term" value="C:mitochondrial membrane"/>
    <property type="evidence" value="ECO:0007669"/>
    <property type="project" value="UniProtKB-SubCell"/>
</dbReference>
<feature type="transmembrane region" description="Helical" evidence="13">
    <location>
        <begin position="6"/>
        <end position="30"/>
    </location>
</feature>
<evidence type="ECO:0000256" key="5">
    <source>
        <dbReference type="ARBA" id="ARBA00022547"/>
    </source>
</evidence>
<comment type="similarity">
    <text evidence="2 12">Belongs to the ATPase protein 8 family.</text>
</comment>
<reference evidence="14" key="1">
    <citation type="journal article" date="2013" name="Mitochondrial DNA">
        <title>Complete mitochondrial genome of the two-spotted stag beetle, Metopodontus blanchardi (Coleoptera: Lucanidae).</title>
        <authorList>
            <person name="Kim M.J."/>
            <person name="Kim K.G."/>
            <person name="Kim S.R."/>
            <person name="Kim I."/>
        </authorList>
    </citation>
    <scope>NUCLEOTIDE SEQUENCE</scope>
</reference>
<accession>U5L3H3</accession>
<dbReference type="GO" id="GO:0045259">
    <property type="term" value="C:proton-transporting ATP synthase complex"/>
    <property type="evidence" value="ECO:0007669"/>
    <property type="project" value="UniProtKB-KW"/>
</dbReference>
<dbReference type="AlphaFoldDB" id="U5L3H3"/>
<keyword evidence="6 12" id="KW-0812">Transmembrane</keyword>
<organism evidence="14">
    <name type="scientific">Prosopocoilus astacoides blanchardi</name>
    <dbReference type="NCBI Taxonomy" id="618412"/>
    <lineage>
        <taxon>Eukaryota</taxon>
        <taxon>Metazoa</taxon>
        <taxon>Ecdysozoa</taxon>
        <taxon>Arthropoda</taxon>
        <taxon>Hexapoda</taxon>
        <taxon>Insecta</taxon>
        <taxon>Pterygota</taxon>
        <taxon>Neoptera</taxon>
        <taxon>Endopterygota</taxon>
        <taxon>Coleoptera</taxon>
        <taxon>Polyphaga</taxon>
        <taxon>Scarabaeiformia</taxon>
        <taxon>Lucanidae</taxon>
        <taxon>Lucaninae</taxon>
        <taxon>Prosopocoilus</taxon>
    </lineage>
</organism>
<evidence type="ECO:0000256" key="2">
    <source>
        <dbReference type="ARBA" id="ARBA00008892"/>
    </source>
</evidence>
<protein>
    <recommendedName>
        <fullName evidence="12">ATP synthase complex subunit 8</fullName>
    </recommendedName>
</protein>
<dbReference type="GO" id="GO:0015986">
    <property type="term" value="P:proton motive force-driven ATP synthesis"/>
    <property type="evidence" value="ECO:0007669"/>
    <property type="project" value="InterPro"/>
</dbReference>
<keyword evidence="5 12" id="KW-0138">CF(0)</keyword>
<evidence type="ECO:0000256" key="1">
    <source>
        <dbReference type="ARBA" id="ARBA00004304"/>
    </source>
</evidence>
<keyword evidence="7 12" id="KW-0375">Hydrogen ion transport</keyword>
<comment type="subcellular location">
    <subcellularLocation>
        <location evidence="1 12">Mitochondrion membrane</location>
        <topology evidence="1 12">Single-pass membrane protein</topology>
    </subcellularLocation>
</comment>
<proteinExistence type="inferred from homology"/>
<keyword evidence="9 12" id="KW-0406">Ion transport</keyword>
<dbReference type="GO" id="GO:0015078">
    <property type="term" value="F:proton transmembrane transporter activity"/>
    <property type="evidence" value="ECO:0007669"/>
    <property type="project" value="InterPro"/>
</dbReference>